<dbReference type="AlphaFoldDB" id="A0A5C1AD00"/>
<dbReference type="SUPFAM" id="SSF50998">
    <property type="entry name" value="Quinoprotein alcohol dehydrogenase-like"/>
    <property type="match status" value="1"/>
</dbReference>
<dbReference type="InterPro" id="IPR015943">
    <property type="entry name" value="WD40/YVTN_repeat-like_dom_sf"/>
</dbReference>
<dbReference type="Gene3D" id="2.40.10.480">
    <property type="match status" value="1"/>
</dbReference>
<keyword evidence="3" id="KW-1185">Reference proteome</keyword>
<evidence type="ECO:0000259" key="1">
    <source>
        <dbReference type="Pfam" id="PF13360"/>
    </source>
</evidence>
<dbReference type="PANTHER" id="PTHR34512:SF30">
    <property type="entry name" value="OUTER MEMBRANE PROTEIN ASSEMBLY FACTOR BAMB"/>
    <property type="match status" value="1"/>
</dbReference>
<protein>
    <submittedName>
        <fullName evidence="2">Polyvinylalcohol dehydrogenase</fullName>
    </submittedName>
</protein>
<dbReference type="PANTHER" id="PTHR34512">
    <property type="entry name" value="CELL SURFACE PROTEIN"/>
    <property type="match status" value="1"/>
</dbReference>
<organism evidence="2 3">
    <name type="scientific">Limnoglobus roseus</name>
    <dbReference type="NCBI Taxonomy" id="2598579"/>
    <lineage>
        <taxon>Bacteria</taxon>
        <taxon>Pseudomonadati</taxon>
        <taxon>Planctomycetota</taxon>
        <taxon>Planctomycetia</taxon>
        <taxon>Gemmatales</taxon>
        <taxon>Gemmataceae</taxon>
        <taxon>Limnoglobus</taxon>
    </lineage>
</organism>
<sequence length="424" mass="45224">MTPAYLLLSVAFTLSAPNQSHDWPQWRGPNRDDVSTETGLLQKWPEGGPKKLWTVSDLGGGYSTPSVAAGKIFGMGKTGKEERIWALTEEDGSPAWSTPIGTAAKVGYDEGGRSTPTFANDKVYAVSMGGDLVCLNAKDGSPVWTKSYTKDFGGKVQSWGFSESVLVDGDAVIGTPGSAAAALVKLKAATGETIWQTAVKDPGGANGYSSPIKATVDGVPMYVTLLGKTGGVIGVHADSGKLLWKYNRVMNGTANIPTVIVKDNLVFCSTGYGDGGSALLKLTKSGDVFAVDELKYYPSKELQNHHGGMVLVGDYVYLGRGHNNGLPTCVEFKTGNIVWKEDEGAGKGNGSGCLTYADGMLYFRYQNGVMALVKASPKGFELEGRFDIPEKSNKPSWPHPVVANGRLYVRDQDKLHCFDVKATK</sequence>
<gene>
    <name evidence="2" type="ORF">PX52LOC_02965</name>
</gene>
<evidence type="ECO:0000313" key="2">
    <source>
        <dbReference type="EMBL" id="QEL16027.1"/>
    </source>
</evidence>
<evidence type="ECO:0000313" key="3">
    <source>
        <dbReference type="Proteomes" id="UP000324974"/>
    </source>
</evidence>
<proteinExistence type="predicted"/>
<dbReference type="KEGG" id="lrs:PX52LOC_02965"/>
<dbReference type="Gene3D" id="2.130.10.10">
    <property type="entry name" value="YVTN repeat-like/Quinoprotein amine dehydrogenase"/>
    <property type="match status" value="1"/>
</dbReference>
<dbReference type="OrthoDB" id="229752at2"/>
<reference evidence="3" key="1">
    <citation type="submission" date="2019-08" db="EMBL/GenBank/DDBJ databases">
        <title>Limnoglobus roseus gen. nov., sp. nov., a novel freshwater planctomycete with a giant genome from the family Gemmataceae.</title>
        <authorList>
            <person name="Kulichevskaya I.S."/>
            <person name="Naumoff D.G."/>
            <person name="Miroshnikov K."/>
            <person name="Ivanova A."/>
            <person name="Philippov D.A."/>
            <person name="Hakobyan A."/>
            <person name="Rijpstra I.C."/>
            <person name="Sinninghe Damste J.S."/>
            <person name="Liesack W."/>
            <person name="Dedysh S.N."/>
        </authorList>
    </citation>
    <scope>NUCLEOTIDE SEQUENCE [LARGE SCALE GENOMIC DNA]</scope>
    <source>
        <strain evidence="3">PX52</strain>
    </source>
</reference>
<accession>A0A5C1AD00</accession>
<name>A0A5C1AD00_9BACT</name>
<dbReference type="EMBL" id="CP042425">
    <property type="protein sequence ID" value="QEL16027.1"/>
    <property type="molecule type" value="Genomic_DNA"/>
</dbReference>
<dbReference type="Proteomes" id="UP000324974">
    <property type="component" value="Chromosome"/>
</dbReference>
<dbReference type="InterPro" id="IPR011047">
    <property type="entry name" value="Quinoprotein_ADH-like_sf"/>
</dbReference>
<dbReference type="Pfam" id="PF13360">
    <property type="entry name" value="PQQ_2"/>
    <property type="match status" value="1"/>
</dbReference>
<dbReference type="InterPro" id="IPR002372">
    <property type="entry name" value="PQQ_rpt_dom"/>
</dbReference>
<feature type="domain" description="Pyrrolo-quinoline quinone repeat" evidence="1">
    <location>
        <begin position="81"/>
        <end position="340"/>
    </location>
</feature>